<proteinExistence type="predicted"/>
<dbReference type="AlphaFoldDB" id="A0A8J6N0F7"/>
<evidence type="ECO:0000313" key="2">
    <source>
        <dbReference type="Proteomes" id="UP000650524"/>
    </source>
</evidence>
<accession>A0A8J6N0F7</accession>
<organism evidence="1 2">
    <name type="scientific">Candidatus Desulfacyla euxinica</name>
    <dbReference type="NCBI Taxonomy" id="2841693"/>
    <lineage>
        <taxon>Bacteria</taxon>
        <taxon>Deltaproteobacteria</taxon>
        <taxon>Candidatus Desulfacyla</taxon>
    </lineage>
</organism>
<protein>
    <submittedName>
        <fullName evidence="1">Uncharacterized protein</fullName>
    </submittedName>
</protein>
<comment type="caution">
    <text evidence="1">The sequence shown here is derived from an EMBL/GenBank/DDBJ whole genome shotgun (WGS) entry which is preliminary data.</text>
</comment>
<dbReference type="EMBL" id="JACNJD010000207">
    <property type="protein sequence ID" value="MBC8177393.1"/>
    <property type="molecule type" value="Genomic_DNA"/>
</dbReference>
<evidence type="ECO:0000313" key="1">
    <source>
        <dbReference type="EMBL" id="MBC8177393.1"/>
    </source>
</evidence>
<sequence length="199" mass="23067">MRGIKSRRDDIDRNQMSLPSSFDLRGRQSVRATFKLTENAINTMSVVAAHLNIRQKSLFDHLIEDRRSLGLIASGVQPEHFSRLKRIQKTYVISRKTLCCLNDASKDLDASRDALVEYSIQRLLPLIDEERERHRKRKEILNEMTEYMKQGEGLLGKSRKLLGEDDPVHERLETAMRGYRKTHKAIVSFVKNGEIIDTF</sequence>
<gene>
    <name evidence="1" type="ORF">H8E19_08295</name>
</gene>
<dbReference type="Proteomes" id="UP000650524">
    <property type="component" value="Unassembled WGS sequence"/>
</dbReference>
<name>A0A8J6N0F7_9DELT</name>
<reference evidence="1 2" key="1">
    <citation type="submission" date="2020-08" db="EMBL/GenBank/DDBJ databases">
        <title>Bridging the membrane lipid divide: bacteria of the FCB group superphylum have the potential to synthesize archaeal ether lipids.</title>
        <authorList>
            <person name="Villanueva L."/>
            <person name="Von Meijenfeldt F.A.B."/>
            <person name="Westbye A.B."/>
            <person name="Yadav S."/>
            <person name="Hopmans E.C."/>
            <person name="Dutilh B.E."/>
            <person name="Sinninghe Damste J.S."/>
        </authorList>
    </citation>
    <scope>NUCLEOTIDE SEQUENCE [LARGE SCALE GENOMIC DNA]</scope>
    <source>
        <strain evidence="1">NIOZ-UU27</strain>
    </source>
</reference>